<organism evidence="1 2">
    <name type="scientific">Phytophthora cactorum</name>
    <dbReference type="NCBI Taxonomy" id="29920"/>
    <lineage>
        <taxon>Eukaryota</taxon>
        <taxon>Sar</taxon>
        <taxon>Stramenopiles</taxon>
        <taxon>Oomycota</taxon>
        <taxon>Peronosporomycetes</taxon>
        <taxon>Peronosporales</taxon>
        <taxon>Peronosporaceae</taxon>
        <taxon>Phytophthora</taxon>
    </lineage>
</organism>
<name>A0A329R8A9_9STRA</name>
<sequence>MASLAADSQSKFGQARYVVDAADLTTAREMGLLREGVKVESDDSLSADYGVAYDRQNNIADNSFASQKLACACCKSFAVSELAESKSDAAEYLDKIDEKYWVKLKFREALNLPTYNEITSNLSEQANNWMGTELRSAKPLDAISLYFRKLSELT</sequence>
<protein>
    <submittedName>
        <fullName evidence="1">Uncharacterized protein</fullName>
    </submittedName>
</protein>
<keyword evidence="2" id="KW-1185">Reference proteome</keyword>
<dbReference type="EMBL" id="MJFZ01002314">
    <property type="protein sequence ID" value="RAW20844.1"/>
    <property type="molecule type" value="Genomic_DNA"/>
</dbReference>
<evidence type="ECO:0000313" key="2">
    <source>
        <dbReference type="Proteomes" id="UP000251314"/>
    </source>
</evidence>
<dbReference type="OrthoDB" id="128916at2759"/>
<proteinExistence type="predicted"/>
<dbReference type="Proteomes" id="UP000251314">
    <property type="component" value="Unassembled WGS sequence"/>
</dbReference>
<evidence type="ECO:0000313" key="1">
    <source>
        <dbReference type="EMBL" id="RAW20844.1"/>
    </source>
</evidence>
<comment type="caution">
    <text evidence="1">The sequence shown here is derived from an EMBL/GenBank/DDBJ whole genome shotgun (WGS) entry which is preliminary data.</text>
</comment>
<gene>
    <name evidence="1" type="ORF">PC110_g22713</name>
</gene>
<dbReference type="AlphaFoldDB" id="A0A329R8A9"/>
<accession>A0A329R8A9</accession>
<feature type="non-terminal residue" evidence="1">
    <location>
        <position position="154"/>
    </location>
</feature>
<dbReference type="VEuPathDB" id="FungiDB:PC110_g22713"/>
<reference evidence="1 2" key="1">
    <citation type="submission" date="2018-01" db="EMBL/GenBank/DDBJ databases">
        <title>Draft genome of the strawberry crown rot pathogen Phytophthora cactorum.</title>
        <authorList>
            <person name="Armitage A.D."/>
            <person name="Lysoe E."/>
            <person name="Nellist C.F."/>
            <person name="Harrison R.J."/>
            <person name="Brurberg M.B."/>
        </authorList>
    </citation>
    <scope>NUCLEOTIDE SEQUENCE [LARGE SCALE GENOMIC DNA]</scope>
    <source>
        <strain evidence="1 2">10300</strain>
    </source>
</reference>